<dbReference type="AlphaFoldDB" id="I0BLF5"/>
<keyword evidence="1" id="KW-0732">Signal</keyword>
<dbReference type="Proteomes" id="UP000007392">
    <property type="component" value="Chromosome"/>
</dbReference>
<dbReference type="RefSeq" id="WP_014651510.1">
    <property type="nucleotide sequence ID" value="NC_017672.3"/>
</dbReference>
<evidence type="ECO:0000313" key="3">
    <source>
        <dbReference type="Proteomes" id="UP000007392"/>
    </source>
</evidence>
<accession>I0BLF5</accession>
<evidence type="ECO:0000256" key="1">
    <source>
        <dbReference type="SAM" id="SignalP"/>
    </source>
</evidence>
<proteinExistence type="predicted"/>
<name>I0BLF5_9BACL</name>
<dbReference type="KEGG" id="pmw:B2K_21275"/>
<dbReference type="EMBL" id="CP003422">
    <property type="protein sequence ID" value="AFH63202.1"/>
    <property type="molecule type" value="Genomic_DNA"/>
</dbReference>
<feature type="chain" id="PRO_5003624863" description="Lipoprotein" evidence="1">
    <location>
        <begin position="21"/>
        <end position="209"/>
    </location>
</feature>
<organism evidence="2 3">
    <name type="scientific">Paenibacillus mucilaginosus K02</name>
    <dbReference type="NCBI Taxonomy" id="997761"/>
    <lineage>
        <taxon>Bacteria</taxon>
        <taxon>Bacillati</taxon>
        <taxon>Bacillota</taxon>
        <taxon>Bacilli</taxon>
        <taxon>Bacillales</taxon>
        <taxon>Paenibacillaceae</taxon>
        <taxon>Paenibacillus</taxon>
    </lineage>
</organism>
<sequence>MVRKWLLAALATAVATGCGAASQSISDQVVQPVDKKRNQQPLLEMKERITGVQAQLEERFSIRFMALGVGANEVLLQIRSAQDIEKIITAEEQEEIREAVFAAAGSEFPLNLTVWSCCRGEPDITGIVRDADGDRILIVDEQKKVGSSDLPEAMWVNLQPDGILRIGGAAAKSKGMDSSLVGKEAQVWTTGFIADSYPQQASALKIVIE</sequence>
<protein>
    <recommendedName>
        <fullName evidence="4">Lipoprotein</fullName>
    </recommendedName>
</protein>
<dbReference type="PROSITE" id="PS51257">
    <property type="entry name" value="PROKAR_LIPOPROTEIN"/>
    <property type="match status" value="1"/>
</dbReference>
<reference evidence="2 3" key="1">
    <citation type="submission" date="2013-06" db="EMBL/GenBank/DDBJ databases">
        <title>Complete genome sequence of Paenibacillus mucilaginosus K02.</title>
        <authorList>
            <person name="Xiao B."/>
            <person name="Sun L."/>
            <person name="Xiao L."/>
            <person name="Lian B."/>
        </authorList>
    </citation>
    <scope>NUCLEOTIDE SEQUENCE [LARGE SCALE GENOMIC DNA]</scope>
    <source>
        <strain evidence="2 3">K02</strain>
    </source>
</reference>
<evidence type="ECO:0000313" key="2">
    <source>
        <dbReference type="EMBL" id="AFH63202.1"/>
    </source>
</evidence>
<feature type="signal peptide" evidence="1">
    <location>
        <begin position="1"/>
        <end position="20"/>
    </location>
</feature>
<dbReference type="PATRIC" id="fig|997761.3.peg.4176"/>
<dbReference type="HOGENOM" id="CLU_1531067_0_0_9"/>
<evidence type="ECO:0008006" key="4">
    <source>
        <dbReference type="Google" id="ProtNLM"/>
    </source>
</evidence>
<gene>
    <name evidence="2" type="ORF">B2K_21275</name>
</gene>